<gene>
    <name evidence="1" type="ORF">V1525DRAFT_401890</name>
</gene>
<evidence type="ECO:0000313" key="2">
    <source>
        <dbReference type="Proteomes" id="UP001433508"/>
    </source>
</evidence>
<keyword evidence="2" id="KW-1185">Reference proteome</keyword>
<accession>A0ACC3T3B2</accession>
<proteinExistence type="predicted"/>
<protein>
    <submittedName>
        <fullName evidence="1">Uncharacterized protein</fullName>
    </submittedName>
</protein>
<organism evidence="1 2">
    <name type="scientific">Lipomyces kononenkoae</name>
    <name type="common">Yeast</name>
    <dbReference type="NCBI Taxonomy" id="34357"/>
    <lineage>
        <taxon>Eukaryota</taxon>
        <taxon>Fungi</taxon>
        <taxon>Dikarya</taxon>
        <taxon>Ascomycota</taxon>
        <taxon>Saccharomycotina</taxon>
        <taxon>Lipomycetes</taxon>
        <taxon>Lipomycetales</taxon>
        <taxon>Lipomycetaceae</taxon>
        <taxon>Lipomyces</taxon>
    </lineage>
</organism>
<dbReference type="EMBL" id="MU971359">
    <property type="protein sequence ID" value="KAK9238224.1"/>
    <property type="molecule type" value="Genomic_DNA"/>
</dbReference>
<comment type="caution">
    <text evidence="1">The sequence shown here is derived from an EMBL/GenBank/DDBJ whole genome shotgun (WGS) entry which is preliminary data.</text>
</comment>
<dbReference type="Proteomes" id="UP001433508">
    <property type="component" value="Unassembled WGS sequence"/>
</dbReference>
<reference evidence="2" key="1">
    <citation type="journal article" date="2024" name="Front. Bioeng. Biotechnol.">
        <title>Genome-scale model development and genomic sequencing of the oleaginous clade Lipomyces.</title>
        <authorList>
            <person name="Czajka J.J."/>
            <person name="Han Y."/>
            <person name="Kim J."/>
            <person name="Mondo S.J."/>
            <person name="Hofstad B.A."/>
            <person name="Robles A."/>
            <person name="Haridas S."/>
            <person name="Riley R."/>
            <person name="LaButti K."/>
            <person name="Pangilinan J."/>
            <person name="Andreopoulos W."/>
            <person name="Lipzen A."/>
            <person name="Yan J."/>
            <person name="Wang M."/>
            <person name="Ng V."/>
            <person name="Grigoriev I.V."/>
            <person name="Spatafora J.W."/>
            <person name="Magnuson J.K."/>
            <person name="Baker S.E."/>
            <person name="Pomraning K.R."/>
        </authorList>
    </citation>
    <scope>NUCLEOTIDE SEQUENCE [LARGE SCALE GENOMIC DNA]</scope>
    <source>
        <strain evidence="2">CBS 7786</strain>
    </source>
</reference>
<name>A0ACC3T3B2_LIPKO</name>
<sequence>MSGSSVASVERSPADLLREKHEASSSAITRGDDPQATVVGDDVSSVDLTSSVITIDTAVSSTPASSNSESETLTPAPATASTASKTSSKRQPKEKLDISSLEAFPTLGGGAGKNGAASSIWGSKPNSSSVAKSNGKSRTPLPARSSDVTVIFDFVVSPQSRDRAAFSDAVTKAKELSGVTSIESSTSKSLSTTFIVKGKPESIAIARRALVRALTARVWRSRLL</sequence>
<evidence type="ECO:0000313" key="1">
    <source>
        <dbReference type="EMBL" id="KAK9238224.1"/>
    </source>
</evidence>